<organism evidence="14 15">
    <name type="scientific">Claviceps purpurea (strain 20.1)</name>
    <name type="common">Ergot fungus</name>
    <name type="synonym">Sphacelia segetum</name>
    <dbReference type="NCBI Taxonomy" id="1111077"/>
    <lineage>
        <taxon>Eukaryota</taxon>
        <taxon>Fungi</taxon>
        <taxon>Dikarya</taxon>
        <taxon>Ascomycota</taxon>
        <taxon>Pezizomycotina</taxon>
        <taxon>Sordariomycetes</taxon>
        <taxon>Hypocreomycetidae</taxon>
        <taxon>Hypocreales</taxon>
        <taxon>Clavicipitaceae</taxon>
        <taxon>Claviceps</taxon>
    </lineage>
</organism>
<dbReference type="VEuPathDB" id="FungiDB:CPUR_08773"/>
<dbReference type="FunFam" id="3.30.70.270:FF:000020">
    <property type="entry name" value="Transposon Tf2-6 polyprotein-like Protein"/>
    <property type="match status" value="1"/>
</dbReference>
<dbReference type="AlphaFoldDB" id="M1WIP4"/>
<accession>M1WIP4</accession>
<proteinExistence type="predicted"/>
<keyword evidence="4" id="KW-0548">Nucleotidyltransferase</keyword>
<dbReference type="GO" id="GO:0003964">
    <property type="term" value="F:RNA-directed DNA polymerase activity"/>
    <property type="evidence" value="ECO:0007669"/>
    <property type="project" value="UniProtKB-KW"/>
</dbReference>
<dbReference type="InterPro" id="IPR012337">
    <property type="entry name" value="RNaseH-like_sf"/>
</dbReference>
<evidence type="ECO:0000256" key="11">
    <source>
        <dbReference type="SAM" id="MobiDB-lite"/>
    </source>
</evidence>
<dbReference type="Gene3D" id="1.10.340.70">
    <property type="match status" value="1"/>
</dbReference>
<evidence type="ECO:0000256" key="4">
    <source>
        <dbReference type="ARBA" id="ARBA00022695"/>
    </source>
</evidence>
<dbReference type="GO" id="GO:0005739">
    <property type="term" value="C:mitochondrion"/>
    <property type="evidence" value="ECO:0007669"/>
    <property type="project" value="UniProtKB-SubCell"/>
</dbReference>
<comment type="caution">
    <text evidence="14">The sequence shown here is derived from an EMBL/GenBank/DDBJ whole genome shotgun (WGS) entry which is preliminary data.</text>
</comment>
<dbReference type="Proteomes" id="UP000016801">
    <property type="component" value="Unassembled WGS sequence"/>
</dbReference>
<dbReference type="InterPro" id="IPR043502">
    <property type="entry name" value="DNA/RNA_pol_sf"/>
</dbReference>
<evidence type="ECO:0000256" key="8">
    <source>
        <dbReference type="ARBA" id="ARBA00022884"/>
    </source>
</evidence>
<dbReference type="Gene3D" id="2.40.50.40">
    <property type="match status" value="1"/>
</dbReference>
<dbReference type="Gene3D" id="3.30.70.270">
    <property type="match status" value="2"/>
</dbReference>
<dbReference type="Gene3D" id="3.10.10.10">
    <property type="entry name" value="HIV Type 1 Reverse Transcriptase, subunit A, domain 1"/>
    <property type="match status" value="1"/>
</dbReference>
<dbReference type="SUPFAM" id="SSF54160">
    <property type="entry name" value="Chromo domain-like"/>
    <property type="match status" value="1"/>
</dbReference>
<keyword evidence="9" id="KW-0695">RNA-directed DNA polymerase</keyword>
<dbReference type="GO" id="GO:0004519">
    <property type="term" value="F:endonuclease activity"/>
    <property type="evidence" value="ECO:0007669"/>
    <property type="project" value="UniProtKB-KW"/>
</dbReference>
<evidence type="ECO:0000256" key="5">
    <source>
        <dbReference type="ARBA" id="ARBA00022722"/>
    </source>
</evidence>
<dbReference type="Pfam" id="PF17921">
    <property type="entry name" value="Integrase_H2C2"/>
    <property type="match status" value="1"/>
</dbReference>
<feature type="domain" description="Integrase catalytic" evidence="13">
    <location>
        <begin position="865"/>
        <end position="1027"/>
    </location>
</feature>
<evidence type="ECO:0000256" key="7">
    <source>
        <dbReference type="ARBA" id="ARBA00022801"/>
    </source>
</evidence>
<dbReference type="InterPro" id="IPR001584">
    <property type="entry name" value="Integrase_cat-core"/>
</dbReference>
<dbReference type="GO" id="GO:0016787">
    <property type="term" value="F:hydrolase activity"/>
    <property type="evidence" value="ECO:0007669"/>
    <property type="project" value="UniProtKB-KW"/>
</dbReference>
<dbReference type="GO" id="GO:0003723">
    <property type="term" value="F:RNA binding"/>
    <property type="evidence" value="ECO:0007669"/>
    <property type="project" value="UniProtKB-KW"/>
</dbReference>
<dbReference type="eggNOG" id="KOG0017">
    <property type="taxonomic scope" value="Eukaryota"/>
</dbReference>
<keyword evidence="5" id="KW-0540">Nuclease</keyword>
<evidence type="ECO:0000256" key="1">
    <source>
        <dbReference type="ARBA" id="ARBA00004173"/>
    </source>
</evidence>
<dbReference type="CDD" id="cd01647">
    <property type="entry name" value="RT_LTR"/>
    <property type="match status" value="1"/>
</dbReference>
<keyword evidence="3" id="KW-0808">Transferase</keyword>
<evidence type="ECO:0000313" key="15">
    <source>
        <dbReference type="Proteomes" id="UP000016801"/>
    </source>
</evidence>
<sequence length="1277" mass="145033">MTPEFAQRVVGTLKGKIMKLPKPIQLADFTNTPRGVVTDYIRASMTIDNRSFNCQKFLIMRSNHDVFIGQDFWVQHRVGLFPANKSFIWPDDIPPLGYCSRPIMVSDSPPRRISLKHQADVIRRDRLIEKEDKEIKRRAILRRNWREPLNVHAIGQTTQGLPSSEMVPEGPISDDTSISSLAAEVAADPRQTRWASVPMPSSPVPLIELPEGIVTIAEVSTAPAATPKREQDWVKTFDGKHIPFPEGENPEHIELVRKALPRQLQHLEGFFSKKASTRLPPSRPGFDVVLELDRPITGQPARYNTPYAYMQLEKDTVEELARIGFIERCPDMPPHAAPTLFVPKKDTLEKRFCCDFRFINGFVKKRLTMAPDVPGTIARVGRAKRLSKVDIIRAFNRMLVALESRYLTAFKTRFGTYQWRVLPFGLSVGPAWFQALINAQLNELLDSIASAYADDVLIFTEEDDDDAHFKAVEEVIYRLHKADLQGDIKKSSFNVTETGYLGMQLDVGKGVSIDPEKIRAITDWSWDDINSKQAVRSFLGLCNYVRVFCHHASEAAEPLNRLLKKDAPFVKGPEQLEAFEKMKQLATEAPVLAFFKPGRPIKVECDASAKATGGVIWQEQDDKTWKPIGFSSKSMTPTEQSYPIQDQELLAVIHALKDNEQALWGTDFVVLTDHQALIYFSSKRILSTRQIRWSQYLANFDITWRYRPGKENVAADALSRKTIDNPTVKERERLERDLVMIPKDRIEAPVAALEGVDALVIPQGADLVDLIIKENQDRQLGSHEGKLIVPETTADGQIFLRTALIRGAHEPAIFAHGGLNKTKAELIKNYWWDGLGRDVRRYVANCRECQRNKTRRDKTPGMLHPIPVPSSVWNTVIVDGKTMPLDVHGYDYIWAFICKFSRLMVTLPGKKNDDAETLAKRYYRRVYWLLGMPQAWISDNAGPFISEFLETINKLTGTKHRHGSSRHPQTQGGVEITNANLDQRLRFYIDKYQTRWSEYLPSLDFAHNSSHHASLGMSPIMVVTGCEPRNPLSLPLPDVDLDSERKQAAAKMVKQIKDVQVTAHKNAVQAQKLQEAQANKKRRPVNWSVGDSVYVHKKGFTTEAPTTRLDSQWAGPWRIKEERGFSYVLETPDWYKGSPLFHADRLRKAADDPLPQQHTEPEPPDEIDGEPEWEVERILASRIVGRGNNQRLQYQVTWTGLEPDETFYNADGFKNAATKLESFHREYPDAAGPPVRLQTWIREAAEDLLHASHPDDNRAEHGAKGSLAPKRHKTRHK</sequence>
<dbReference type="OrthoDB" id="5136176at2759"/>
<gene>
    <name evidence="14" type="ORF">CPUR_08773</name>
</gene>
<reference evidence="14 15" key="1">
    <citation type="journal article" date="2013" name="PLoS Genet.">
        <title>Plant-symbiotic fungi as chemical engineers: Multi-genome analysis of the Clavicipitaceae reveals dynamics of alkaloid loci.</title>
        <authorList>
            <person name="Schardl C.L."/>
            <person name="Young C.A."/>
            <person name="Hesse U."/>
            <person name="Amyotte S.G."/>
            <person name="Andreeva K."/>
            <person name="Calie P.J."/>
            <person name="Fleetwood D.J."/>
            <person name="Haws D.C."/>
            <person name="Moore N."/>
            <person name="Oeser B."/>
            <person name="Panaccione D.G."/>
            <person name="Schweri K.K."/>
            <person name="Voisey C.R."/>
            <person name="Farman M.L."/>
            <person name="Jaromczyk J.W."/>
            <person name="Roe B.A."/>
            <person name="O'Sullivan D.M."/>
            <person name="Scott B."/>
            <person name="Tudzynski P."/>
            <person name="An Z."/>
            <person name="Arnaoudova E.G."/>
            <person name="Bullock C.T."/>
            <person name="Charlton N.D."/>
            <person name="Chen L."/>
            <person name="Cox M."/>
            <person name="Dinkins R.D."/>
            <person name="Florea S."/>
            <person name="Glenn A.E."/>
            <person name="Gordon A."/>
            <person name="Gueldener U."/>
            <person name="Harris D.R."/>
            <person name="Hollin W."/>
            <person name="Jaromczyk J."/>
            <person name="Johnson R.D."/>
            <person name="Khan A.K."/>
            <person name="Leistner E."/>
            <person name="Leuchtmann A."/>
            <person name="Li C."/>
            <person name="Liu J."/>
            <person name="Liu J."/>
            <person name="Liu M."/>
            <person name="Mace W."/>
            <person name="Machado C."/>
            <person name="Nagabhyru P."/>
            <person name="Pan J."/>
            <person name="Schmid J."/>
            <person name="Sugawara K."/>
            <person name="Steiner U."/>
            <person name="Takach J.E."/>
            <person name="Tanaka E."/>
            <person name="Webb J.S."/>
            <person name="Wilson E.V."/>
            <person name="Wiseman J.L."/>
            <person name="Yoshida R."/>
            <person name="Zeng Z."/>
        </authorList>
    </citation>
    <scope>NUCLEOTIDE SEQUENCE [LARGE SCALE GENOMIC DNA]</scope>
    <source>
        <strain evidence="14 15">20.1</strain>
    </source>
</reference>
<dbReference type="PANTHER" id="PTHR37984">
    <property type="entry name" value="PROTEIN CBG26694"/>
    <property type="match status" value="1"/>
</dbReference>
<dbReference type="EMBL" id="CAGA01000127">
    <property type="protein sequence ID" value="CCE34834.1"/>
    <property type="molecule type" value="Genomic_DNA"/>
</dbReference>
<dbReference type="InterPro" id="IPR016197">
    <property type="entry name" value="Chromo-like_dom_sf"/>
</dbReference>
<dbReference type="STRING" id="1111077.M1WIP4"/>
<dbReference type="PROSITE" id="PS50994">
    <property type="entry name" value="INTEGRASE"/>
    <property type="match status" value="1"/>
</dbReference>
<protein>
    <recommendedName>
        <fullName evidence="16">Reverse transcriptase</fullName>
    </recommendedName>
</protein>
<dbReference type="SUPFAM" id="SSF56672">
    <property type="entry name" value="DNA/RNA polymerases"/>
    <property type="match status" value="1"/>
</dbReference>
<evidence type="ECO:0000256" key="3">
    <source>
        <dbReference type="ARBA" id="ARBA00022679"/>
    </source>
</evidence>
<dbReference type="HOGENOM" id="CLU_000384_38_1_1"/>
<evidence type="ECO:0000259" key="13">
    <source>
        <dbReference type="PROSITE" id="PS50994"/>
    </source>
</evidence>
<dbReference type="GO" id="GO:0005634">
    <property type="term" value="C:nucleus"/>
    <property type="evidence" value="ECO:0007669"/>
    <property type="project" value="UniProtKB-ARBA"/>
</dbReference>
<evidence type="ECO:0000256" key="2">
    <source>
        <dbReference type="ARBA" id="ARBA00011353"/>
    </source>
</evidence>
<dbReference type="InterPro" id="IPR041373">
    <property type="entry name" value="RT_RNaseH"/>
</dbReference>
<evidence type="ECO:0000256" key="6">
    <source>
        <dbReference type="ARBA" id="ARBA00022759"/>
    </source>
</evidence>
<evidence type="ECO:0000256" key="9">
    <source>
        <dbReference type="ARBA" id="ARBA00022918"/>
    </source>
</evidence>
<dbReference type="Pfam" id="PF00078">
    <property type="entry name" value="RVT_1"/>
    <property type="match status" value="1"/>
</dbReference>
<feature type="compositionally biased region" description="Basic and acidic residues" evidence="11">
    <location>
        <begin position="1248"/>
        <end position="1263"/>
    </location>
</feature>
<keyword evidence="15" id="KW-1185">Reference proteome</keyword>
<evidence type="ECO:0000256" key="10">
    <source>
        <dbReference type="ARBA" id="ARBA00023128"/>
    </source>
</evidence>
<keyword evidence="7" id="KW-0378">Hydrolase</keyword>
<keyword evidence="6" id="KW-0255">Endonuclease</keyword>
<evidence type="ECO:0008006" key="16">
    <source>
        <dbReference type="Google" id="ProtNLM"/>
    </source>
</evidence>
<dbReference type="Gene3D" id="3.30.420.10">
    <property type="entry name" value="Ribonuclease H-like superfamily/Ribonuclease H"/>
    <property type="match status" value="1"/>
</dbReference>
<dbReference type="InterPro" id="IPR043128">
    <property type="entry name" value="Rev_trsase/Diguanyl_cyclase"/>
</dbReference>
<dbReference type="InterPro" id="IPR050951">
    <property type="entry name" value="Retrovirus_Pol_polyprotein"/>
</dbReference>
<dbReference type="PANTHER" id="PTHR37984:SF5">
    <property type="entry name" value="PROTEIN NYNRIN-LIKE"/>
    <property type="match status" value="1"/>
</dbReference>
<keyword evidence="8" id="KW-0694">RNA-binding</keyword>
<dbReference type="InterPro" id="IPR041588">
    <property type="entry name" value="Integrase_H2C2"/>
</dbReference>
<comment type="subunit">
    <text evidence="2">Component of the NuA4 histone acetyltransferase complex.</text>
</comment>
<evidence type="ECO:0000259" key="12">
    <source>
        <dbReference type="PROSITE" id="PS50878"/>
    </source>
</evidence>
<feature type="region of interest" description="Disordered" evidence="11">
    <location>
        <begin position="1248"/>
        <end position="1277"/>
    </location>
</feature>
<keyword evidence="10" id="KW-0496">Mitochondrion</keyword>
<name>M1WIP4_CLAP2</name>
<dbReference type="SUPFAM" id="SSF53098">
    <property type="entry name" value="Ribonuclease H-like"/>
    <property type="match status" value="1"/>
</dbReference>
<dbReference type="PROSITE" id="PS50878">
    <property type="entry name" value="RT_POL"/>
    <property type="match status" value="1"/>
</dbReference>
<dbReference type="CDD" id="cd09274">
    <property type="entry name" value="RNase_HI_RT_Ty3"/>
    <property type="match status" value="1"/>
</dbReference>
<evidence type="ECO:0000313" key="14">
    <source>
        <dbReference type="EMBL" id="CCE34834.1"/>
    </source>
</evidence>
<dbReference type="InterPro" id="IPR036397">
    <property type="entry name" value="RNaseH_sf"/>
</dbReference>
<feature type="domain" description="Reverse transcriptase" evidence="12">
    <location>
        <begin position="323"/>
        <end position="505"/>
    </location>
</feature>
<dbReference type="Pfam" id="PF17917">
    <property type="entry name" value="RT_RNaseH"/>
    <property type="match status" value="1"/>
</dbReference>
<comment type="subcellular location">
    <subcellularLocation>
        <location evidence="1">Mitochondrion</location>
    </subcellularLocation>
</comment>
<dbReference type="GO" id="GO:0015074">
    <property type="term" value="P:DNA integration"/>
    <property type="evidence" value="ECO:0007669"/>
    <property type="project" value="InterPro"/>
</dbReference>
<dbReference type="InterPro" id="IPR000477">
    <property type="entry name" value="RT_dom"/>
</dbReference>